<comment type="function">
    <text evidence="6">Catalyzes the formation of acetyl phosphate from acetate and ATP. Can also catalyze the reverse reaction.</text>
</comment>
<dbReference type="Proteomes" id="UP001589828">
    <property type="component" value="Unassembled WGS sequence"/>
</dbReference>
<keyword evidence="4 6" id="KW-0418">Kinase</keyword>
<comment type="subunit">
    <text evidence="6">Homodimer.</text>
</comment>
<dbReference type="InterPro" id="IPR043129">
    <property type="entry name" value="ATPase_NBD"/>
</dbReference>
<protein>
    <recommendedName>
        <fullName evidence="6">Acetate kinase</fullName>
        <ecNumber evidence="6">2.7.2.1</ecNumber>
    </recommendedName>
    <alternativeName>
        <fullName evidence="6">Acetokinase</fullName>
    </alternativeName>
</protein>
<evidence type="ECO:0000256" key="3">
    <source>
        <dbReference type="ARBA" id="ARBA00022741"/>
    </source>
</evidence>
<dbReference type="EC" id="2.7.2.1" evidence="6"/>
<comment type="caution">
    <text evidence="6">Lacks conserved residue(s) required for the propagation of feature annotation.</text>
</comment>
<dbReference type="HAMAP" id="MF_00020">
    <property type="entry name" value="Acetate_kinase"/>
    <property type="match status" value="1"/>
</dbReference>
<keyword evidence="3 6" id="KW-0547">Nucleotide-binding</keyword>
<dbReference type="InterPro" id="IPR023865">
    <property type="entry name" value="Aliphatic_acid_kinase_CS"/>
</dbReference>
<proteinExistence type="inferred from homology"/>
<keyword evidence="9" id="KW-1185">Reference proteome</keyword>
<name>A0ABV6L6W3_9SPHI</name>
<comment type="pathway">
    <text evidence="6">Metabolic intermediate biosynthesis; acetyl-CoA biosynthesis; acetyl-CoA from acetate: step 1/2.</text>
</comment>
<comment type="subcellular location">
    <subcellularLocation>
        <location evidence="6">Cytoplasm</location>
    </subcellularLocation>
</comment>
<keyword evidence="5 6" id="KW-0067">ATP-binding</keyword>
<feature type="active site" description="Proton donor/acceptor" evidence="6">
    <location>
        <position position="143"/>
    </location>
</feature>
<evidence type="ECO:0000256" key="5">
    <source>
        <dbReference type="ARBA" id="ARBA00022840"/>
    </source>
</evidence>
<evidence type="ECO:0000256" key="4">
    <source>
        <dbReference type="ARBA" id="ARBA00022777"/>
    </source>
</evidence>
<evidence type="ECO:0000256" key="2">
    <source>
        <dbReference type="ARBA" id="ARBA00022679"/>
    </source>
</evidence>
<evidence type="ECO:0000256" key="1">
    <source>
        <dbReference type="ARBA" id="ARBA00008748"/>
    </source>
</evidence>
<dbReference type="Gene3D" id="3.30.420.40">
    <property type="match status" value="2"/>
</dbReference>
<dbReference type="PANTHER" id="PTHR21060">
    <property type="entry name" value="ACETATE KINASE"/>
    <property type="match status" value="1"/>
</dbReference>
<dbReference type="RefSeq" id="WP_377023029.1">
    <property type="nucleotide sequence ID" value="NZ_JBHLTS010000022.1"/>
</dbReference>
<keyword evidence="6" id="KW-0479">Metal-binding</keyword>
<feature type="binding site" evidence="6">
    <location>
        <begin position="324"/>
        <end position="328"/>
    </location>
    <ligand>
        <name>ATP</name>
        <dbReference type="ChEBI" id="CHEBI:30616"/>
    </ligand>
</feature>
<keyword evidence="6" id="KW-0460">Magnesium</keyword>
<dbReference type="SUPFAM" id="SSF53067">
    <property type="entry name" value="Actin-like ATPase domain"/>
    <property type="match status" value="2"/>
</dbReference>
<dbReference type="PANTHER" id="PTHR21060:SF15">
    <property type="entry name" value="ACETATE KINASE-RELATED"/>
    <property type="match status" value="1"/>
</dbReference>
<dbReference type="EMBL" id="JBHLTS010000022">
    <property type="protein sequence ID" value="MFC0515191.1"/>
    <property type="molecule type" value="Genomic_DNA"/>
</dbReference>
<dbReference type="InterPro" id="IPR000890">
    <property type="entry name" value="Aliphatic_acid_kin_short-chain"/>
</dbReference>
<dbReference type="GO" id="GO:0016301">
    <property type="term" value="F:kinase activity"/>
    <property type="evidence" value="ECO:0007669"/>
    <property type="project" value="UniProtKB-KW"/>
</dbReference>
<keyword evidence="2 6" id="KW-0808">Transferase</keyword>
<feature type="binding site" evidence="6">
    <location>
        <position position="87"/>
    </location>
    <ligand>
        <name>substrate</name>
    </ligand>
</feature>
<dbReference type="PRINTS" id="PR00471">
    <property type="entry name" value="ACETATEKNASE"/>
</dbReference>
<dbReference type="PROSITE" id="PS01075">
    <property type="entry name" value="ACETATE_KINASE_1"/>
    <property type="match status" value="1"/>
</dbReference>
<dbReference type="InterPro" id="IPR004372">
    <property type="entry name" value="Ac/propionate_kinase"/>
</dbReference>
<feature type="site" description="Transition state stabilizer" evidence="6">
    <location>
        <position position="235"/>
    </location>
</feature>
<feature type="binding site" evidence="6">
    <location>
        <position position="375"/>
    </location>
    <ligand>
        <name>Mg(2+)</name>
        <dbReference type="ChEBI" id="CHEBI:18420"/>
    </ligand>
</feature>
<feature type="binding site" evidence="6">
    <location>
        <position position="6"/>
    </location>
    <ligand>
        <name>Mg(2+)</name>
        <dbReference type="ChEBI" id="CHEBI:18420"/>
    </ligand>
</feature>
<feature type="binding site" evidence="6">
    <location>
        <position position="13"/>
    </location>
    <ligand>
        <name>ATP</name>
        <dbReference type="ChEBI" id="CHEBI:30616"/>
    </ligand>
</feature>
<dbReference type="PIRSF" id="PIRSF000722">
    <property type="entry name" value="Acetate_prop_kin"/>
    <property type="match status" value="1"/>
</dbReference>
<feature type="site" description="Transition state stabilizer" evidence="6">
    <location>
        <position position="174"/>
    </location>
</feature>
<dbReference type="Pfam" id="PF00871">
    <property type="entry name" value="Acetate_kinase"/>
    <property type="match status" value="1"/>
</dbReference>
<reference evidence="8 9" key="1">
    <citation type="submission" date="2024-09" db="EMBL/GenBank/DDBJ databases">
        <authorList>
            <person name="Sun Q."/>
            <person name="Mori K."/>
        </authorList>
    </citation>
    <scope>NUCLEOTIDE SEQUENCE [LARGE SCALE GENOMIC DNA]</scope>
    <source>
        <strain evidence="8 9">NCAIM B.02415</strain>
    </source>
</reference>
<dbReference type="PROSITE" id="PS01076">
    <property type="entry name" value="ACETATE_KINASE_2"/>
    <property type="match status" value="1"/>
</dbReference>
<comment type="catalytic activity">
    <reaction evidence="6">
        <text>acetate + ATP = acetyl phosphate + ADP</text>
        <dbReference type="Rhea" id="RHEA:11352"/>
        <dbReference type="ChEBI" id="CHEBI:22191"/>
        <dbReference type="ChEBI" id="CHEBI:30089"/>
        <dbReference type="ChEBI" id="CHEBI:30616"/>
        <dbReference type="ChEBI" id="CHEBI:456216"/>
        <dbReference type="EC" id="2.7.2.1"/>
    </reaction>
</comment>
<evidence type="ECO:0000313" key="9">
    <source>
        <dbReference type="Proteomes" id="UP001589828"/>
    </source>
</evidence>
<evidence type="ECO:0000313" key="8">
    <source>
        <dbReference type="EMBL" id="MFC0515191.1"/>
    </source>
</evidence>
<sequence>MVLTINAGSSSIKFGLYEEEANPEKTFGGQLNRIGLPGSRLSYTNFKTNHSADTESKSTDYVSAVTFLVSWLEKQINFSEINAIGHRVVQGMAHTKPTLISAELLDELKLIIPYDPDHLPVEISLIEAFQKYHPRIPQYACFDTDFHAGMPRVAQLLPVPRRFDQRGIRRYGFHGLSYSYLMQELESQVGKQALMVRIILAHLGNGASVTAVYDGKSMDTSMGFTPAGGLPMGTRSGDLDPGVAWLMIQTENLSAEKFNHLINHESGMLGISQTTGDMNDLLEQQHTDIRSAEAVSLFCYQVKKWIGAYTAVLGGVDILVFSGGIGENSPEIRARICDGLEFLGISLNASRNDENASLISVNESRVMVRVLPTNEELMIAQIISKMLVHKQLLES</sequence>
<comment type="cofactor">
    <cofactor evidence="6">
        <name>Mg(2+)</name>
        <dbReference type="ChEBI" id="CHEBI:18420"/>
    </cofactor>
    <cofactor evidence="6">
        <name>Mn(2+)</name>
        <dbReference type="ChEBI" id="CHEBI:29035"/>
    </cofactor>
    <text evidence="6">Mg(2+). Can also accept Mn(2+).</text>
</comment>
<organism evidence="8 9">
    <name type="scientific">Mucilaginibacter angelicae</name>
    <dbReference type="NCBI Taxonomy" id="869718"/>
    <lineage>
        <taxon>Bacteria</taxon>
        <taxon>Pseudomonadati</taxon>
        <taxon>Bacteroidota</taxon>
        <taxon>Sphingobacteriia</taxon>
        <taxon>Sphingobacteriales</taxon>
        <taxon>Sphingobacteriaceae</taxon>
        <taxon>Mucilaginibacter</taxon>
    </lineage>
</organism>
<accession>A0ABV6L6W3</accession>
<evidence type="ECO:0000256" key="7">
    <source>
        <dbReference type="RuleBase" id="RU003835"/>
    </source>
</evidence>
<keyword evidence="6" id="KW-0963">Cytoplasm</keyword>
<evidence type="ECO:0000256" key="6">
    <source>
        <dbReference type="HAMAP-Rule" id="MF_00020"/>
    </source>
</evidence>
<comment type="similarity">
    <text evidence="1 6 7">Belongs to the acetokinase family.</text>
</comment>
<dbReference type="NCBIfam" id="TIGR00016">
    <property type="entry name" value="ackA"/>
    <property type="match status" value="1"/>
</dbReference>
<feature type="binding site" evidence="6">
    <location>
        <begin position="202"/>
        <end position="206"/>
    </location>
    <ligand>
        <name>ATP</name>
        <dbReference type="ChEBI" id="CHEBI:30616"/>
    </ligand>
</feature>
<comment type="caution">
    <text evidence="8">The sequence shown here is derived from an EMBL/GenBank/DDBJ whole genome shotgun (WGS) entry which is preliminary data.</text>
</comment>
<gene>
    <name evidence="6" type="primary">ackA</name>
    <name evidence="8" type="ORF">ACFFGT_13315</name>
</gene>